<evidence type="ECO:0000313" key="12">
    <source>
        <dbReference type="Proteomes" id="UP001418222"/>
    </source>
</evidence>
<feature type="transmembrane region" description="Helical" evidence="9">
    <location>
        <begin position="147"/>
        <end position="175"/>
    </location>
</feature>
<comment type="similarity">
    <text evidence="2 7">Belongs to the MscS (TC 1.A.23) family.</text>
</comment>
<feature type="domain" description="Mechanosensitive ion channel MscS" evidence="10">
    <location>
        <begin position="507"/>
        <end position="563"/>
    </location>
</feature>
<evidence type="ECO:0000256" key="5">
    <source>
        <dbReference type="ARBA" id="ARBA00022989"/>
    </source>
</evidence>
<evidence type="ECO:0000256" key="8">
    <source>
        <dbReference type="SAM" id="MobiDB-lite"/>
    </source>
</evidence>
<evidence type="ECO:0000256" key="6">
    <source>
        <dbReference type="ARBA" id="ARBA00023136"/>
    </source>
</evidence>
<keyword evidence="12" id="KW-1185">Reference proteome</keyword>
<keyword evidence="5 9" id="KW-1133">Transmembrane helix</keyword>
<dbReference type="AlphaFoldDB" id="A0AAP0G256"/>
<dbReference type="Pfam" id="PF00924">
    <property type="entry name" value="MS_channel_2nd"/>
    <property type="match status" value="1"/>
</dbReference>
<gene>
    <name evidence="11" type="primary">MSL10</name>
    <name evidence="11" type="ORF">KSP39_PZI014997</name>
</gene>
<feature type="transmembrane region" description="Helical" evidence="9">
    <location>
        <begin position="114"/>
        <end position="135"/>
    </location>
</feature>
<feature type="transmembrane region" description="Helical" evidence="9">
    <location>
        <begin position="456"/>
        <end position="476"/>
    </location>
</feature>
<dbReference type="InterPro" id="IPR023408">
    <property type="entry name" value="MscS_beta-dom_sf"/>
</dbReference>
<dbReference type="PIRSF" id="PIRSF017209">
    <property type="entry name" value="Memb_At2g17000_prd"/>
    <property type="match status" value="1"/>
</dbReference>
<evidence type="ECO:0000256" key="9">
    <source>
        <dbReference type="SAM" id="Phobius"/>
    </source>
</evidence>
<accession>A0AAP0G256</accession>
<feature type="transmembrane region" description="Helical" evidence="9">
    <location>
        <begin position="196"/>
        <end position="213"/>
    </location>
</feature>
<dbReference type="GO" id="GO:0005886">
    <property type="term" value="C:plasma membrane"/>
    <property type="evidence" value="ECO:0007669"/>
    <property type="project" value="UniProtKB-UniRule"/>
</dbReference>
<comment type="caution">
    <text evidence="11">The sequence shown here is derived from an EMBL/GenBank/DDBJ whole genome shotgun (WGS) entry which is preliminary data.</text>
</comment>
<evidence type="ECO:0000256" key="2">
    <source>
        <dbReference type="ARBA" id="ARBA00008017"/>
    </source>
</evidence>
<proteinExistence type="inferred from homology"/>
<evidence type="ECO:0000256" key="1">
    <source>
        <dbReference type="ARBA" id="ARBA00004141"/>
    </source>
</evidence>
<feature type="compositionally biased region" description="Low complexity" evidence="8">
    <location>
        <begin position="20"/>
        <end position="50"/>
    </location>
</feature>
<reference evidence="11 12" key="1">
    <citation type="journal article" date="2022" name="Nat. Plants">
        <title>Genomes of leafy and leafless Platanthera orchids illuminate the evolution of mycoheterotrophy.</title>
        <authorList>
            <person name="Li M.H."/>
            <person name="Liu K.W."/>
            <person name="Li Z."/>
            <person name="Lu H.C."/>
            <person name="Ye Q.L."/>
            <person name="Zhang D."/>
            <person name="Wang J.Y."/>
            <person name="Li Y.F."/>
            <person name="Zhong Z.M."/>
            <person name="Liu X."/>
            <person name="Yu X."/>
            <person name="Liu D.K."/>
            <person name="Tu X.D."/>
            <person name="Liu B."/>
            <person name="Hao Y."/>
            <person name="Liao X.Y."/>
            <person name="Jiang Y.T."/>
            <person name="Sun W.H."/>
            <person name="Chen J."/>
            <person name="Chen Y.Q."/>
            <person name="Ai Y."/>
            <person name="Zhai J.W."/>
            <person name="Wu S.S."/>
            <person name="Zhou Z."/>
            <person name="Hsiao Y.Y."/>
            <person name="Wu W.L."/>
            <person name="Chen Y.Y."/>
            <person name="Lin Y.F."/>
            <person name="Hsu J.L."/>
            <person name="Li C.Y."/>
            <person name="Wang Z.W."/>
            <person name="Zhao X."/>
            <person name="Zhong W.Y."/>
            <person name="Ma X.K."/>
            <person name="Ma L."/>
            <person name="Huang J."/>
            <person name="Chen G.Z."/>
            <person name="Huang M.Z."/>
            <person name="Huang L."/>
            <person name="Peng D.H."/>
            <person name="Luo Y.B."/>
            <person name="Zou S.Q."/>
            <person name="Chen S.P."/>
            <person name="Lan S."/>
            <person name="Tsai W.C."/>
            <person name="Van de Peer Y."/>
            <person name="Liu Z.J."/>
        </authorList>
    </citation>
    <scope>NUCLEOTIDE SEQUENCE [LARGE SCALE GENOMIC DNA]</scope>
    <source>
        <strain evidence="11">Lor287</strain>
    </source>
</reference>
<organism evidence="11 12">
    <name type="scientific">Platanthera zijinensis</name>
    <dbReference type="NCBI Taxonomy" id="2320716"/>
    <lineage>
        <taxon>Eukaryota</taxon>
        <taxon>Viridiplantae</taxon>
        <taxon>Streptophyta</taxon>
        <taxon>Embryophyta</taxon>
        <taxon>Tracheophyta</taxon>
        <taxon>Spermatophyta</taxon>
        <taxon>Magnoliopsida</taxon>
        <taxon>Liliopsida</taxon>
        <taxon>Asparagales</taxon>
        <taxon>Orchidaceae</taxon>
        <taxon>Orchidoideae</taxon>
        <taxon>Orchideae</taxon>
        <taxon>Orchidinae</taxon>
        <taxon>Platanthera</taxon>
    </lineage>
</organism>
<feature type="transmembrane region" description="Helical" evidence="9">
    <location>
        <begin position="488"/>
        <end position="511"/>
    </location>
</feature>
<dbReference type="PANTHER" id="PTHR31618:SF26">
    <property type="entry name" value="MECHANOSENSITIVE ION CHANNEL PROTEIN"/>
    <property type="match status" value="1"/>
</dbReference>
<evidence type="ECO:0000256" key="7">
    <source>
        <dbReference type="PIRNR" id="PIRNR017209"/>
    </source>
</evidence>
<dbReference type="GO" id="GO:0050982">
    <property type="term" value="P:detection of mechanical stimulus"/>
    <property type="evidence" value="ECO:0007669"/>
    <property type="project" value="UniProtKB-ARBA"/>
</dbReference>
<dbReference type="FunFam" id="2.30.30.60:FF:000003">
    <property type="entry name" value="Predicted mechanosensitive ion channel"/>
    <property type="match status" value="1"/>
</dbReference>
<comment type="subcellular location">
    <subcellularLocation>
        <location evidence="1">Membrane</location>
        <topology evidence="1">Multi-pass membrane protein</topology>
    </subcellularLocation>
</comment>
<keyword evidence="6 7" id="KW-0472">Membrane</keyword>
<sequence>MGTRSSEPSDFNEFVVHVTPPSSKASSVTAPAAAAAPAKSRPAPALPASKPKSRFIELNCPPRPGILKKSNSIPAAVFPEPSSDSSDDDDHPISDKFIPDCHRRNPSRRIGLRAVAEALALVPAAALLISTLAIKSLRPHELWRVKIWRWCVVLMSIFSGRLISGWLVWIAVFLIERHFLLQEKVLYFAYGLRKSVRGCVWLGLILLSWYLVLDPGKSDASPSFAVLRHISRGLVAVFIACTIWLVKIILVKVFASSFHVATFFDRMKESVFHHYVLESLSGDPIDRVGEKIGGSGMGETKRRVISASKSMATTGKVDMERLRRLSRVGVSARSVRRLVSHVMRKGLTTVSKEMDQLGKQRETELGDELEAMASAQRIFKNVAGPANKYIDEDDLRRFLNEEEVQTIFPSFEGSLDTGRINKSAFRNWVVRAYRERKSLAHSLNDTKTAVQQLHKLASVVSSVIIIVVSLLVMGVASTKVFVAITSQLLLLGFFFQSTGKTLFESIVFVFIMHPFDVGDRCVIDGIQMIVEEMNILTTVFLRYDNEKIYYPNAVLLTKPISNFYRSPHMFDTIEFAIDVSTHVDIIASFRKSIQAYLESKPKLWDPKHTVHVKEIENVNRMKMALNVLHTINYQNFPERNNRRSELVFELKKIFENLGIKYHLLPQEVHLTQVLGAHARIPPPAPPPHL</sequence>
<evidence type="ECO:0000256" key="4">
    <source>
        <dbReference type="ARBA" id="ARBA00022692"/>
    </source>
</evidence>
<name>A0AAP0G256_9ASPA</name>
<evidence type="ECO:0000313" key="11">
    <source>
        <dbReference type="EMBL" id="KAK8934426.1"/>
    </source>
</evidence>
<feature type="transmembrane region" description="Helical" evidence="9">
    <location>
        <begin position="233"/>
        <end position="258"/>
    </location>
</feature>
<evidence type="ECO:0000256" key="3">
    <source>
        <dbReference type="ARBA" id="ARBA00022448"/>
    </source>
</evidence>
<keyword evidence="4 9" id="KW-0812">Transmembrane</keyword>
<dbReference type="Proteomes" id="UP001418222">
    <property type="component" value="Unassembled WGS sequence"/>
</dbReference>
<dbReference type="InterPro" id="IPR006685">
    <property type="entry name" value="MscS_channel_2nd"/>
</dbReference>
<dbReference type="Gene3D" id="2.30.30.60">
    <property type="match status" value="1"/>
</dbReference>
<dbReference type="EMBL" id="JBBWWQ010000012">
    <property type="protein sequence ID" value="KAK8934426.1"/>
    <property type="molecule type" value="Genomic_DNA"/>
</dbReference>
<dbReference type="GO" id="GO:0006820">
    <property type="term" value="P:monoatomic anion transport"/>
    <property type="evidence" value="ECO:0007669"/>
    <property type="project" value="TreeGrafter"/>
</dbReference>
<feature type="region of interest" description="Disordered" evidence="8">
    <location>
        <begin position="1"/>
        <end position="98"/>
    </location>
</feature>
<dbReference type="InterPro" id="IPR010920">
    <property type="entry name" value="LSM_dom_sf"/>
</dbReference>
<dbReference type="GO" id="GO:0008381">
    <property type="term" value="F:mechanosensitive monoatomic ion channel activity"/>
    <property type="evidence" value="ECO:0007669"/>
    <property type="project" value="TreeGrafter"/>
</dbReference>
<dbReference type="PANTHER" id="PTHR31618">
    <property type="entry name" value="MECHANOSENSITIVE ION CHANNEL PROTEIN 5"/>
    <property type="match status" value="1"/>
</dbReference>
<dbReference type="SUPFAM" id="SSF50182">
    <property type="entry name" value="Sm-like ribonucleoproteins"/>
    <property type="match status" value="1"/>
</dbReference>
<evidence type="ECO:0000259" key="10">
    <source>
        <dbReference type="Pfam" id="PF00924"/>
    </source>
</evidence>
<dbReference type="InterPro" id="IPR016688">
    <property type="entry name" value="MscS-like_plants/fungi"/>
</dbReference>
<keyword evidence="3" id="KW-0813">Transport</keyword>
<protein>
    <recommendedName>
        <fullName evidence="7">Mechanosensitive ion channel protein</fullName>
    </recommendedName>
</protein>